<protein>
    <submittedName>
        <fullName evidence="1">Uncharacterized protein</fullName>
    </submittedName>
</protein>
<evidence type="ECO:0000313" key="1">
    <source>
        <dbReference type="EMBL" id="SPO58373.1"/>
    </source>
</evidence>
<gene>
    <name evidence="1" type="ORF">JV551A3_V1_10188</name>
</gene>
<dbReference type="Proteomes" id="UP000294335">
    <property type="component" value="Unassembled WGS sequence"/>
</dbReference>
<dbReference type="AlphaFoldDB" id="A0AAQ1P3M4"/>
<accession>A0AAQ1P3M4</accession>
<proteinExistence type="predicted"/>
<comment type="caution">
    <text evidence="1">The sequence shown here is derived from an EMBL/GenBank/DDBJ whole genome shotgun (WGS) entry which is preliminary data.</text>
</comment>
<keyword evidence="2" id="KW-1185">Reference proteome</keyword>
<reference evidence="1 2" key="1">
    <citation type="submission" date="2018-02" db="EMBL/GenBank/DDBJ databases">
        <authorList>
            <person name="Dubost A."/>
        </authorList>
    </citation>
    <scope>NUCLEOTIDE SEQUENCE [LARGE SCALE GENOMIC DNA]</scope>
    <source>
        <strain evidence="2">JV551A3</strain>
    </source>
</reference>
<sequence length="64" mass="7089">MCRNPSRLTYAKAAKSLNLLGYRGVRYVQKNVHSICGLESWLGSLSKTIKLQRTCNSCGLKQSG</sequence>
<organism evidence="1 2">
    <name type="scientific">Pseudomonas inefficax</name>
    <dbReference type="NCBI Taxonomy" id="2078786"/>
    <lineage>
        <taxon>Bacteria</taxon>
        <taxon>Pseudomonadati</taxon>
        <taxon>Pseudomonadota</taxon>
        <taxon>Gammaproteobacteria</taxon>
        <taxon>Pseudomonadales</taxon>
        <taxon>Pseudomonadaceae</taxon>
        <taxon>Pseudomonas</taxon>
    </lineage>
</organism>
<evidence type="ECO:0000313" key="2">
    <source>
        <dbReference type="Proteomes" id="UP000294335"/>
    </source>
</evidence>
<dbReference type="EMBL" id="OPYN01000001">
    <property type="protein sequence ID" value="SPO58373.1"/>
    <property type="molecule type" value="Genomic_DNA"/>
</dbReference>
<name>A0AAQ1P3M4_9PSED</name>